<dbReference type="Proteomes" id="UP001597267">
    <property type="component" value="Unassembled WGS sequence"/>
</dbReference>
<keyword evidence="1" id="KW-1133">Transmembrane helix</keyword>
<dbReference type="Pfam" id="PF12682">
    <property type="entry name" value="Flavodoxin_4"/>
    <property type="match status" value="1"/>
</dbReference>
<organism evidence="3 4">
    <name type="scientific">Agrilactobacillus yilanensis</name>
    <dbReference type="NCBI Taxonomy" id="2485997"/>
    <lineage>
        <taxon>Bacteria</taxon>
        <taxon>Bacillati</taxon>
        <taxon>Bacillota</taxon>
        <taxon>Bacilli</taxon>
        <taxon>Lactobacillales</taxon>
        <taxon>Lactobacillaceae</taxon>
        <taxon>Agrilactobacillus</taxon>
    </lineage>
</organism>
<evidence type="ECO:0000256" key="1">
    <source>
        <dbReference type="SAM" id="Phobius"/>
    </source>
</evidence>
<dbReference type="RefSeq" id="WP_125715680.1">
    <property type="nucleotide sequence ID" value="NZ_JBHTOP010000013.1"/>
</dbReference>
<evidence type="ECO:0000313" key="3">
    <source>
        <dbReference type="EMBL" id="MFD1671628.1"/>
    </source>
</evidence>
<name>A0ABW4J7J3_9LACO</name>
<dbReference type="SUPFAM" id="SSF52218">
    <property type="entry name" value="Flavoproteins"/>
    <property type="match status" value="1"/>
</dbReference>
<dbReference type="InterPro" id="IPR029039">
    <property type="entry name" value="Flavoprotein-like_sf"/>
</dbReference>
<comment type="caution">
    <text evidence="3">The sequence shown here is derived from an EMBL/GenBank/DDBJ whole genome shotgun (WGS) entry which is preliminary data.</text>
</comment>
<feature type="transmembrane region" description="Helical" evidence="1">
    <location>
        <begin position="5"/>
        <end position="24"/>
    </location>
</feature>
<evidence type="ECO:0000259" key="2">
    <source>
        <dbReference type="PROSITE" id="PS50902"/>
    </source>
</evidence>
<evidence type="ECO:0000313" key="4">
    <source>
        <dbReference type="Proteomes" id="UP001597267"/>
    </source>
</evidence>
<accession>A0ABW4J7J3</accession>
<protein>
    <submittedName>
        <fullName evidence="3">Flavodoxin</fullName>
    </submittedName>
</protein>
<gene>
    <name evidence="3" type="ORF">ACFQ5M_05935</name>
</gene>
<dbReference type="EMBL" id="JBHTOP010000013">
    <property type="protein sequence ID" value="MFD1671628.1"/>
    <property type="molecule type" value="Genomic_DNA"/>
</dbReference>
<reference evidence="4" key="1">
    <citation type="journal article" date="2019" name="Int. J. Syst. Evol. Microbiol.">
        <title>The Global Catalogue of Microorganisms (GCM) 10K type strain sequencing project: providing services to taxonomists for standard genome sequencing and annotation.</title>
        <authorList>
            <consortium name="The Broad Institute Genomics Platform"/>
            <consortium name="The Broad Institute Genome Sequencing Center for Infectious Disease"/>
            <person name="Wu L."/>
            <person name="Ma J."/>
        </authorList>
    </citation>
    <scope>NUCLEOTIDE SEQUENCE [LARGE SCALE GENOMIC DNA]</scope>
    <source>
        <strain evidence="4">CCM 8896</strain>
    </source>
</reference>
<dbReference type="PROSITE" id="PS00201">
    <property type="entry name" value="FLAVODOXIN"/>
    <property type="match status" value="1"/>
</dbReference>
<sequence>MKKNVLALIIIVILIVLGGSYYFINRGSSNAANSQSPSQSGSSSTVGAISKRSKTLILYYSNSGTTRTAAKEIQKQTGADLIEMKISSNYPSDYNKLIKVAKREIDNNARPKITNKIDVSKYDTIFIGFPTWYHRPPMFINTFFEIYNLKGKTIVPFTTSMSSSMSESTPYLKRMAKGTGVTLQTGFRANETSTITKYLKNHDLAK</sequence>
<dbReference type="InterPro" id="IPR008254">
    <property type="entry name" value="Flavodoxin/NO_synth"/>
</dbReference>
<dbReference type="Gene3D" id="3.40.50.360">
    <property type="match status" value="1"/>
</dbReference>
<keyword evidence="4" id="KW-1185">Reference proteome</keyword>
<dbReference type="PANTHER" id="PTHR39201:SF1">
    <property type="entry name" value="FLAVODOXIN-LIKE DOMAIN-CONTAINING PROTEIN"/>
    <property type="match status" value="1"/>
</dbReference>
<feature type="domain" description="Flavodoxin-like" evidence="2">
    <location>
        <begin position="55"/>
        <end position="206"/>
    </location>
</feature>
<keyword evidence="1" id="KW-0812">Transmembrane</keyword>
<dbReference type="PANTHER" id="PTHR39201">
    <property type="entry name" value="EXPORTED PROTEIN-RELATED"/>
    <property type="match status" value="1"/>
</dbReference>
<dbReference type="InterPro" id="IPR001226">
    <property type="entry name" value="Flavodoxin_CS"/>
</dbReference>
<keyword evidence="1" id="KW-0472">Membrane</keyword>
<proteinExistence type="predicted"/>
<dbReference type="PROSITE" id="PS50902">
    <property type="entry name" value="FLAVODOXIN_LIKE"/>
    <property type="match status" value="1"/>
</dbReference>